<keyword evidence="1" id="KW-0472">Membrane</keyword>
<evidence type="ECO:0000313" key="2">
    <source>
        <dbReference type="EMBL" id="JAH01663.1"/>
    </source>
</evidence>
<sequence length="57" mass="6612">MHSFSSQSQPVDVGRPFYMERIVKKILLFWLCSSISACFYLLLSILILIMFVHSESV</sequence>
<reference evidence="2" key="2">
    <citation type="journal article" date="2015" name="Fish Shellfish Immunol.">
        <title>Early steps in the European eel (Anguilla anguilla)-Vibrio vulnificus interaction in the gills: Role of the RtxA13 toxin.</title>
        <authorList>
            <person name="Callol A."/>
            <person name="Pajuelo D."/>
            <person name="Ebbesson L."/>
            <person name="Teles M."/>
            <person name="MacKenzie S."/>
            <person name="Amaro C."/>
        </authorList>
    </citation>
    <scope>NUCLEOTIDE SEQUENCE</scope>
</reference>
<name>A0A0E9PCT4_ANGAN</name>
<dbReference type="EMBL" id="GBXM01106914">
    <property type="protein sequence ID" value="JAH01663.1"/>
    <property type="molecule type" value="Transcribed_RNA"/>
</dbReference>
<accession>A0A0E9PCT4</accession>
<protein>
    <submittedName>
        <fullName evidence="2">Uncharacterized protein</fullName>
    </submittedName>
</protein>
<keyword evidence="1" id="KW-1133">Transmembrane helix</keyword>
<proteinExistence type="predicted"/>
<reference evidence="2" key="1">
    <citation type="submission" date="2014-11" db="EMBL/GenBank/DDBJ databases">
        <authorList>
            <person name="Amaro Gonzalez C."/>
        </authorList>
    </citation>
    <scope>NUCLEOTIDE SEQUENCE</scope>
</reference>
<keyword evidence="1" id="KW-0812">Transmembrane</keyword>
<organism evidence="2">
    <name type="scientific">Anguilla anguilla</name>
    <name type="common">European freshwater eel</name>
    <name type="synonym">Muraena anguilla</name>
    <dbReference type="NCBI Taxonomy" id="7936"/>
    <lineage>
        <taxon>Eukaryota</taxon>
        <taxon>Metazoa</taxon>
        <taxon>Chordata</taxon>
        <taxon>Craniata</taxon>
        <taxon>Vertebrata</taxon>
        <taxon>Euteleostomi</taxon>
        <taxon>Actinopterygii</taxon>
        <taxon>Neopterygii</taxon>
        <taxon>Teleostei</taxon>
        <taxon>Anguilliformes</taxon>
        <taxon>Anguillidae</taxon>
        <taxon>Anguilla</taxon>
    </lineage>
</organism>
<evidence type="ECO:0000256" key="1">
    <source>
        <dbReference type="SAM" id="Phobius"/>
    </source>
</evidence>
<dbReference type="AlphaFoldDB" id="A0A0E9PCT4"/>
<feature type="transmembrane region" description="Helical" evidence="1">
    <location>
        <begin position="27"/>
        <end position="52"/>
    </location>
</feature>